<dbReference type="PATRIC" id="fig|56193.3.peg.182"/>
<feature type="chain" id="PRO_5005650729" description="Secreted protein" evidence="2">
    <location>
        <begin position="22"/>
        <end position="193"/>
    </location>
</feature>
<dbReference type="Proteomes" id="UP000033874">
    <property type="component" value="Unassembled WGS sequence"/>
</dbReference>
<dbReference type="EMBL" id="LBIC01000001">
    <property type="protein sequence ID" value="KKW93294.1"/>
    <property type="molecule type" value="Genomic_DNA"/>
</dbReference>
<keyword evidence="4" id="KW-1185">Reference proteome</keyword>
<dbReference type="AlphaFoldDB" id="A0A0M3AXH8"/>
<organism evidence="3 4">
    <name type="scientific">Sphingobium chungbukense</name>
    <dbReference type="NCBI Taxonomy" id="56193"/>
    <lineage>
        <taxon>Bacteria</taxon>
        <taxon>Pseudomonadati</taxon>
        <taxon>Pseudomonadota</taxon>
        <taxon>Alphaproteobacteria</taxon>
        <taxon>Sphingomonadales</taxon>
        <taxon>Sphingomonadaceae</taxon>
        <taxon>Sphingobium</taxon>
    </lineage>
</organism>
<feature type="region of interest" description="Disordered" evidence="1">
    <location>
        <begin position="164"/>
        <end position="193"/>
    </location>
</feature>
<evidence type="ECO:0000313" key="3">
    <source>
        <dbReference type="EMBL" id="KKW93294.1"/>
    </source>
</evidence>
<accession>A0A0M3AXH8</accession>
<evidence type="ECO:0000256" key="1">
    <source>
        <dbReference type="SAM" id="MobiDB-lite"/>
    </source>
</evidence>
<sequence>MMKTRLIAAMLLLGAASPVLAQQGPNLPQERAPAVQSGSERVNLVIVYGDDPCPQSQGSDIVVCARKGEEERYRIPEPLRGDPNQPSHQAWGERVKSMEYVGRSGTESCSPVGGGGATGCFAQLARLAKAERQAADNASWKDLVAAERARRLSTIDAESKAIEAQAVAEEKAQAAQQQQGQTQGAQQGTTPQP</sequence>
<keyword evidence="2" id="KW-0732">Signal</keyword>
<dbReference type="RefSeq" id="WP_046761741.1">
    <property type="nucleotide sequence ID" value="NZ_LBIC01000001.1"/>
</dbReference>
<proteinExistence type="predicted"/>
<evidence type="ECO:0000313" key="4">
    <source>
        <dbReference type="Proteomes" id="UP000033874"/>
    </source>
</evidence>
<protein>
    <recommendedName>
        <fullName evidence="5">Secreted protein</fullName>
    </recommendedName>
</protein>
<evidence type="ECO:0008006" key="5">
    <source>
        <dbReference type="Google" id="ProtNLM"/>
    </source>
</evidence>
<evidence type="ECO:0000256" key="2">
    <source>
        <dbReference type="SAM" id="SignalP"/>
    </source>
</evidence>
<reference evidence="3 4" key="1">
    <citation type="submission" date="2015-04" db="EMBL/GenBank/DDBJ databases">
        <title>Genome sequence of aromatic hydrocarbons-degrading Sphingobium chungbukense DJ77.</title>
        <authorList>
            <person name="Kim Y.-C."/>
            <person name="Chae J.-C."/>
        </authorList>
    </citation>
    <scope>NUCLEOTIDE SEQUENCE [LARGE SCALE GENOMIC DNA]</scope>
    <source>
        <strain evidence="3 4">DJ77</strain>
    </source>
</reference>
<name>A0A0M3AXH8_9SPHN</name>
<feature type="signal peptide" evidence="2">
    <location>
        <begin position="1"/>
        <end position="21"/>
    </location>
</feature>
<gene>
    <name evidence="3" type="ORF">YP76_00890</name>
</gene>
<comment type="caution">
    <text evidence="3">The sequence shown here is derived from an EMBL/GenBank/DDBJ whole genome shotgun (WGS) entry which is preliminary data.</text>
</comment>
<dbReference type="STRING" id="56193.YP76_00890"/>